<dbReference type="Pfam" id="PF03551">
    <property type="entry name" value="PadR"/>
    <property type="match status" value="1"/>
</dbReference>
<evidence type="ECO:0000313" key="4">
    <source>
        <dbReference type="Proteomes" id="UP000295302"/>
    </source>
</evidence>
<protein>
    <submittedName>
        <fullName evidence="3">PadR family transcriptional regulator</fullName>
    </submittedName>
</protein>
<dbReference type="PANTHER" id="PTHR43252">
    <property type="entry name" value="TRANSCRIPTIONAL REGULATOR YQJI"/>
    <property type="match status" value="1"/>
</dbReference>
<reference evidence="3 4" key="1">
    <citation type="submission" date="2019-03" db="EMBL/GenBank/DDBJ databases">
        <title>Draft genome sequences of novel Actinobacteria.</title>
        <authorList>
            <person name="Sahin N."/>
            <person name="Ay H."/>
            <person name="Saygin H."/>
        </authorList>
    </citation>
    <scope>NUCLEOTIDE SEQUENCE [LARGE SCALE GENOMIC DNA]</scope>
    <source>
        <strain evidence="3 4">CH32</strain>
    </source>
</reference>
<dbReference type="EMBL" id="SMKQ01000112">
    <property type="protein sequence ID" value="TDD43425.1"/>
    <property type="molecule type" value="Genomic_DNA"/>
</dbReference>
<dbReference type="OrthoDB" id="3186544at2"/>
<name>A0A4R4YFA4_9ACTN</name>
<dbReference type="InterPro" id="IPR018309">
    <property type="entry name" value="Tscrpt_reg_PadR_C"/>
</dbReference>
<evidence type="ECO:0000313" key="3">
    <source>
        <dbReference type="EMBL" id="TDD43425.1"/>
    </source>
</evidence>
<dbReference type="AlphaFoldDB" id="A0A4R4YFA4"/>
<proteinExistence type="predicted"/>
<feature type="domain" description="Transcription regulator PadR N-terminal" evidence="1">
    <location>
        <begin position="7"/>
        <end position="78"/>
    </location>
</feature>
<dbReference type="Proteomes" id="UP000295302">
    <property type="component" value="Unassembled WGS sequence"/>
</dbReference>
<feature type="domain" description="Transcription regulator PadR C-terminal" evidence="2">
    <location>
        <begin position="90"/>
        <end position="172"/>
    </location>
</feature>
<evidence type="ECO:0000259" key="1">
    <source>
        <dbReference type="Pfam" id="PF03551"/>
    </source>
</evidence>
<organism evidence="3 4">
    <name type="scientific">Nonomuraea terrae</name>
    <dbReference type="NCBI Taxonomy" id="2530383"/>
    <lineage>
        <taxon>Bacteria</taxon>
        <taxon>Bacillati</taxon>
        <taxon>Actinomycetota</taxon>
        <taxon>Actinomycetes</taxon>
        <taxon>Streptosporangiales</taxon>
        <taxon>Streptosporangiaceae</taxon>
        <taxon>Nonomuraea</taxon>
    </lineage>
</organism>
<dbReference type="Gene3D" id="1.10.10.10">
    <property type="entry name" value="Winged helix-like DNA-binding domain superfamily/Winged helix DNA-binding domain"/>
    <property type="match status" value="1"/>
</dbReference>
<dbReference type="SUPFAM" id="SSF46785">
    <property type="entry name" value="Winged helix' DNA-binding domain"/>
    <property type="match status" value="1"/>
</dbReference>
<dbReference type="InterPro" id="IPR005149">
    <property type="entry name" value="Tscrpt_reg_PadR_N"/>
</dbReference>
<dbReference type="InterPro" id="IPR036390">
    <property type="entry name" value="WH_DNA-bd_sf"/>
</dbReference>
<dbReference type="PANTHER" id="PTHR43252:SF4">
    <property type="entry name" value="TRANSCRIPTIONAL REGULATORY PROTEIN"/>
    <property type="match status" value="1"/>
</dbReference>
<evidence type="ECO:0000259" key="2">
    <source>
        <dbReference type="Pfam" id="PF10400"/>
    </source>
</evidence>
<gene>
    <name evidence="3" type="ORF">E1286_28755</name>
</gene>
<sequence>MALRYALLGLLAERPASGYELAKEFEGDLGHYAWQAGHNRIYPELARLAGEGLIESAEEGARGRRVHTITAAGLAELRAWLLEPWEGGAVRNEGVLRLFLLSALDSADARKILHAIAARCERELERIRDAVSGETPISGEGRLALGWLAAGYGLRQYEASRDWAVWALGELDKADRR</sequence>
<dbReference type="InterPro" id="IPR036388">
    <property type="entry name" value="WH-like_DNA-bd_sf"/>
</dbReference>
<dbReference type="RefSeq" id="WP_132617380.1">
    <property type="nucleotide sequence ID" value="NZ_SMKQ01000112.1"/>
</dbReference>
<keyword evidence="4" id="KW-1185">Reference proteome</keyword>
<dbReference type="Pfam" id="PF10400">
    <property type="entry name" value="Vir_act_alpha_C"/>
    <property type="match status" value="1"/>
</dbReference>
<comment type="caution">
    <text evidence="3">The sequence shown here is derived from an EMBL/GenBank/DDBJ whole genome shotgun (WGS) entry which is preliminary data.</text>
</comment>
<accession>A0A4R4YFA4</accession>